<dbReference type="EMBL" id="LR797505">
    <property type="protein sequence ID" value="CAB4221843.1"/>
    <property type="molecule type" value="Genomic_DNA"/>
</dbReference>
<sequence>MPTGPVIGRGTIRAGAIVWMDFAPWKWPEVPRGDASIVFDLREIGTDGVRVDATAAHFGAKAEYGNGGLFVKISDVLLVE</sequence>
<evidence type="ECO:0000313" key="2">
    <source>
        <dbReference type="EMBL" id="CAB4180450.1"/>
    </source>
</evidence>
<protein>
    <submittedName>
        <fullName evidence="4">Uncharacterized protein</fullName>
    </submittedName>
</protein>
<evidence type="ECO:0000313" key="3">
    <source>
        <dbReference type="EMBL" id="CAB4190655.1"/>
    </source>
</evidence>
<name>A0A6J5T238_9CAUD</name>
<organism evidence="4">
    <name type="scientific">uncultured Caudovirales phage</name>
    <dbReference type="NCBI Taxonomy" id="2100421"/>
    <lineage>
        <taxon>Viruses</taxon>
        <taxon>Duplodnaviria</taxon>
        <taxon>Heunggongvirae</taxon>
        <taxon>Uroviricota</taxon>
        <taxon>Caudoviricetes</taxon>
        <taxon>Peduoviridae</taxon>
        <taxon>Maltschvirus</taxon>
        <taxon>Maltschvirus maltsch</taxon>
    </lineage>
</organism>
<evidence type="ECO:0000313" key="4">
    <source>
        <dbReference type="EMBL" id="CAB4221843.1"/>
    </source>
</evidence>
<dbReference type="EMBL" id="LR796996">
    <property type="protein sequence ID" value="CAB4180450.1"/>
    <property type="molecule type" value="Genomic_DNA"/>
</dbReference>
<evidence type="ECO:0000313" key="1">
    <source>
        <dbReference type="EMBL" id="CAB4144903.1"/>
    </source>
</evidence>
<dbReference type="EMBL" id="LR796439">
    <property type="protein sequence ID" value="CAB4144903.1"/>
    <property type="molecule type" value="Genomic_DNA"/>
</dbReference>
<gene>
    <name evidence="2" type="ORF">UFOVP1045_30</name>
    <name evidence="3" type="ORF">UFOVP1194_84</name>
    <name evidence="4" type="ORF">UFOVP1641_80</name>
    <name evidence="1" type="ORF">UFOVP466_83</name>
</gene>
<reference evidence="4" key="1">
    <citation type="submission" date="2020-05" db="EMBL/GenBank/DDBJ databases">
        <authorList>
            <person name="Chiriac C."/>
            <person name="Salcher M."/>
            <person name="Ghai R."/>
            <person name="Kavagutti S V."/>
        </authorList>
    </citation>
    <scope>NUCLEOTIDE SEQUENCE</scope>
</reference>
<accession>A0A6J5T238</accession>
<proteinExistence type="predicted"/>
<dbReference type="EMBL" id="LR797152">
    <property type="protein sequence ID" value="CAB4190655.1"/>
    <property type="molecule type" value="Genomic_DNA"/>
</dbReference>